<dbReference type="GeneID" id="103829628"/>
<comment type="similarity">
    <text evidence="2">Belongs to the choline/ethanolamine kinase family.</text>
</comment>
<dbReference type="RefSeq" id="XP_009103553.1">
    <property type="nucleotide sequence ID" value="XM_009105305.2"/>
</dbReference>
<dbReference type="OMA" id="EAPYYKI"/>
<comment type="pathway">
    <text evidence="1">Phospholipid metabolism; phosphatidylethanolamine biosynthesis; phosphatidylethanolamine from ethanolamine: step 1/3.</text>
</comment>
<evidence type="ECO:0000256" key="3">
    <source>
        <dbReference type="ARBA" id="ARBA00038874"/>
    </source>
</evidence>
<dbReference type="Gene3D" id="3.30.200.20">
    <property type="entry name" value="Phosphorylase Kinase, domain 1"/>
    <property type="match status" value="1"/>
</dbReference>
<evidence type="ECO:0000313" key="4">
    <source>
        <dbReference type="EnsemblPlants" id="Bra012049.1-P"/>
    </source>
</evidence>
<protein>
    <recommendedName>
        <fullName evidence="3">ethanolamine kinase</fullName>
        <ecNumber evidence="3">2.7.1.82</ecNumber>
    </recommendedName>
</protein>
<dbReference type="EC" id="2.7.1.82" evidence="3"/>
<dbReference type="AlphaFoldDB" id="M4D6E0"/>
<dbReference type="KEGG" id="brp:103829628"/>
<dbReference type="GO" id="GO:0004305">
    <property type="term" value="F:ethanolamine kinase activity"/>
    <property type="evidence" value="ECO:0000318"/>
    <property type="project" value="GO_Central"/>
</dbReference>
<evidence type="ECO:0000313" key="5">
    <source>
        <dbReference type="Proteomes" id="UP000011750"/>
    </source>
</evidence>
<organism evidence="4 5">
    <name type="scientific">Brassica campestris</name>
    <name type="common">Field mustard</name>
    <dbReference type="NCBI Taxonomy" id="3711"/>
    <lineage>
        <taxon>Eukaryota</taxon>
        <taxon>Viridiplantae</taxon>
        <taxon>Streptophyta</taxon>
        <taxon>Embryophyta</taxon>
        <taxon>Tracheophyta</taxon>
        <taxon>Spermatophyta</taxon>
        <taxon>Magnoliopsida</taxon>
        <taxon>eudicotyledons</taxon>
        <taxon>Gunneridae</taxon>
        <taxon>Pentapetalae</taxon>
        <taxon>rosids</taxon>
        <taxon>malvids</taxon>
        <taxon>Brassicales</taxon>
        <taxon>Brassicaceae</taxon>
        <taxon>Brassiceae</taxon>
        <taxon>Brassica</taxon>
    </lineage>
</organism>
<dbReference type="PANTHER" id="PTHR22603:SF66">
    <property type="entry name" value="ETHANOLAMINE KINASE"/>
    <property type="match status" value="1"/>
</dbReference>
<dbReference type="SMR" id="M4D6E0"/>
<dbReference type="InterPro" id="IPR011009">
    <property type="entry name" value="Kinase-like_dom_sf"/>
</dbReference>
<dbReference type="Gramene" id="Bra012049.1">
    <property type="protein sequence ID" value="Bra012049.1-P"/>
    <property type="gene ID" value="Bra012049"/>
</dbReference>
<reference evidence="4" key="3">
    <citation type="submission" date="2023-03" db="UniProtKB">
        <authorList>
            <consortium name="EnsemblPlants"/>
        </authorList>
    </citation>
    <scope>IDENTIFICATION</scope>
    <source>
        <strain evidence="4">cv. Chiifu-401-42</strain>
    </source>
</reference>
<dbReference type="EnsemblPlants" id="Bra012049.1">
    <property type="protein sequence ID" value="Bra012049.1-P"/>
    <property type="gene ID" value="Bra012049"/>
</dbReference>
<name>M4D6E0_BRACM</name>
<evidence type="ECO:0000256" key="2">
    <source>
        <dbReference type="ARBA" id="ARBA00038211"/>
    </source>
</evidence>
<dbReference type="CDD" id="cd05157">
    <property type="entry name" value="ETNK_euk"/>
    <property type="match status" value="1"/>
</dbReference>
<dbReference type="STRING" id="51351.M4D6E0"/>
<reference evidence="4 5" key="1">
    <citation type="journal article" date="2011" name="Nat. Genet.">
        <title>The genome of the mesopolyploid crop species Brassica rapa.</title>
        <authorList>
            <consortium name="Brassica rapa Genome Sequencing Project Consortium"/>
            <person name="Wang X."/>
            <person name="Wang H."/>
            <person name="Wang J."/>
            <person name="Sun R."/>
            <person name="Wu J."/>
            <person name="Liu S."/>
            <person name="Bai Y."/>
            <person name="Mun J.H."/>
            <person name="Bancroft I."/>
            <person name="Cheng F."/>
            <person name="Huang S."/>
            <person name="Li X."/>
            <person name="Hua W."/>
            <person name="Wang J."/>
            <person name="Wang X."/>
            <person name="Freeling M."/>
            <person name="Pires J.C."/>
            <person name="Paterson A.H."/>
            <person name="Chalhoub B."/>
            <person name="Wang B."/>
            <person name="Hayward A."/>
            <person name="Sharpe A.G."/>
            <person name="Park B.S."/>
            <person name="Weisshaar B."/>
            <person name="Liu B."/>
            <person name="Li B."/>
            <person name="Liu B."/>
            <person name="Tong C."/>
            <person name="Song C."/>
            <person name="Duran C."/>
            <person name="Peng C."/>
            <person name="Geng C."/>
            <person name="Koh C."/>
            <person name="Lin C."/>
            <person name="Edwards D."/>
            <person name="Mu D."/>
            <person name="Shen D."/>
            <person name="Soumpourou E."/>
            <person name="Li F."/>
            <person name="Fraser F."/>
            <person name="Conant G."/>
            <person name="Lassalle G."/>
            <person name="King G.J."/>
            <person name="Bonnema G."/>
            <person name="Tang H."/>
            <person name="Wang H."/>
            <person name="Belcram H."/>
            <person name="Zhou H."/>
            <person name="Hirakawa H."/>
            <person name="Abe H."/>
            <person name="Guo H."/>
            <person name="Wang H."/>
            <person name="Jin H."/>
            <person name="Parkin I.A."/>
            <person name="Batley J."/>
            <person name="Kim J.S."/>
            <person name="Just J."/>
            <person name="Li J."/>
            <person name="Xu J."/>
            <person name="Deng J."/>
            <person name="Kim J.A."/>
            <person name="Li J."/>
            <person name="Yu J."/>
            <person name="Meng J."/>
            <person name="Wang J."/>
            <person name="Min J."/>
            <person name="Poulain J."/>
            <person name="Wang J."/>
            <person name="Hatakeyama K."/>
            <person name="Wu K."/>
            <person name="Wang L."/>
            <person name="Fang L."/>
            <person name="Trick M."/>
            <person name="Links M.G."/>
            <person name="Zhao M."/>
            <person name="Jin M."/>
            <person name="Ramchiary N."/>
            <person name="Drou N."/>
            <person name="Berkman P.J."/>
            <person name="Cai Q."/>
            <person name="Huang Q."/>
            <person name="Li R."/>
            <person name="Tabata S."/>
            <person name="Cheng S."/>
            <person name="Zhang S."/>
            <person name="Zhang S."/>
            <person name="Huang S."/>
            <person name="Sato S."/>
            <person name="Sun S."/>
            <person name="Kwon S.J."/>
            <person name="Choi S.R."/>
            <person name="Lee T.H."/>
            <person name="Fan W."/>
            <person name="Zhao X."/>
            <person name="Tan X."/>
            <person name="Xu X."/>
            <person name="Wang Y."/>
            <person name="Qiu Y."/>
            <person name="Yin Y."/>
            <person name="Li Y."/>
            <person name="Du Y."/>
            <person name="Liao Y."/>
            <person name="Lim Y."/>
            <person name="Narusaka Y."/>
            <person name="Wang Y."/>
            <person name="Wang Z."/>
            <person name="Li Z."/>
            <person name="Wang Z."/>
            <person name="Xiong Z."/>
            <person name="Zhang Z."/>
        </authorList>
    </citation>
    <scope>NUCLEOTIDE SEQUENCE [LARGE SCALE GENOMIC DNA]</scope>
    <source>
        <strain evidence="4 5">cv. Chiifu-401-42</strain>
    </source>
</reference>
<dbReference type="OrthoDB" id="10267235at2759"/>
<dbReference type="eggNOG" id="KOG4720">
    <property type="taxonomic scope" value="Eukaryota"/>
</dbReference>
<dbReference type="FunCoup" id="M4D6E0">
    <property type="interactions" value="3809"/>
</dbReference>
<sequence length="382" mass="43501">MGAAKNNNNWAILEGEGGGSSGGNDASSSSQIPYSSSVVDTSLPLPLMIPRIIELCKDLFSNWRELDDSLFSVERVSGGITNLLLKVSVKKEDKESSITVRLYGPNTDYVINRQRELQAIKYLSAAGFGAKLLGGFGNGMVQSFINARTLAPSDMRQPKIAAEIAKELGKFHKVNIPGPKEPQLWVDILKFFEKASTLTFEEPDRQKLYETISFEELYKEIIELREFTGLLNAPVVFAHNDLLSGNLMLNEEEERLYLIDFEYGSYNYRGFDIGNHFNEYAGYDCDYTFYPTKEEQYHFIKHYLQPDKPDEVSVGEVESVFIETDAYKLASHLYWAVWAIIQARMSPIDFDYLGYFFLRYNEYKKQKPLTFSLVTSYLSASM</sequence>
<dbReference type="HOGENOM" id="CLU_012712_0_0_1"/>
<dbReference type="PANTHER" id="PTHR22603">
    <property type="entry name" value="CHOLINE/ETHANOALAMINE KINASE"/>
    <property type="match status" value="1"/>
</dbReference>
<keyword evidence="5" id="KW-1185">Reference proteome</keyword>
<dbReference type="GO" id="GO:0006646">
    <property type="term" value="P:phosphatidylethanolamine biosynthetic process"/>
    <property type="evidence" value="ECO:0000318"/>
    <property type="project" value="GO_Central"/>
</dbReference>
<accession>M4D6E0</accession>
<dbReference type="Proteomes" id="UP000011750">
    <property type="component" value="Chromosome A07"/>
</dbReference>
<dbReference type="SUPFAM" id="SSF56112">
    <property type="entry name" value="Protein kinase-like (PK-like)"/>
    <property type="match status" value="1"/>
</dbReference>
<dbReference type="Gene3D" id="3.90.1200.10">
    <property type="match status" value="1"/>
</dbReference>
<dbReference type="GO" id="GO:0005737">
    <property type="term" value="C:cytoplasm"/>
    <property type="evidence" value="ECO:0000318"/>
    <property type="project" value="GO_Central"/>
</dbReference>
<dbReference type="InParanoid" id="M4D6E0"/>
<proteinExistence type="inferred from homology"/>
<evidence type="ECO:0000256" key="1">
    <source>
        <dbReference type="ARBA" id="ARBA00037883"/>
    </source>
</evidence>
<dbReference type="Pfam" id="PF01633">
    <property type="entry name" value="Choline_kinase"/>
    <property type="match status" value="1"/>
</dbReference>
<reference evidence="4 5" key="2">
    <citation type="journal article" date="2018" name="Hortic Res">
        <title>Improved Brassica rapa reference genome by single-molecule sequencing and chromosome conformation capture technologies.</title>
        <authorList>
            <person name="Zhang L."/>
            <person name="Cai X."/>
            <person name="Wu J."/>
            <person name="Liu M."/>
            <person name="Grob S."/>
            <person name="Cheng F."/>
            <person name="Liang J."/>
            <person name="Cai C."/>
            <person name="Liu Z."/>
            <person name="Liu B."/>
            <person name="Wang F."/>
            <person name="Li S."/>
            <person name="Liu F."/>
            <person name="Li X."/>
            <person name="Cheng L."/>
            <person name="Yang W."/>
            <person name="Li M.H."/>
            <person name="Grossniklaus U."/>
            <person name="Zheng H."/>
            <person name="Wang X."/>
        </authorList>
    </citation>
    <scope>NUCLEOTIDE SEQUENCE [LARGE SCALE GENOMIC DNA]</scope>
    <source>
        <strain evidence="4 5">cv. Chiifu-401-42</strain>
    </source>
</reference>